<keyword evidence="3" id="KW-1133">Transmembrane helix</keyword>
<keyword evidence="3" id="KW-0472">Membrane</keyword>
<dbReference type="EMBL" id="RBAH01000043">
    <property type="protein sequence ID" value="RKN64314.1"/>
    <property type="molecule type" value="Genomic_DNA"/>
</dbReference>
<dbReference type="RefSeq" id="WP_120751734.1">
    <property type="nucleotide sequence ID" value="NZ_RBAH01000043.1"/>
</dbReference>
<evidence type="ECO:0000256" key="3">
    <source>
        <dbReference type="SAM" id="Phobius"/>
    </source>
</evidence>
<name>A0A3B0AV71_9BACL</name>
<keyword evidence="1" id="KW-0732">Signal</keyword>
<dbReference type="InterPro" id="IPR029051">
    <property type="entry name" value="DUF4352"/>
</dbReference>
<protein>
    <submittedName>
        <fullName evidence="5">DUF4352 domain-containing protein</fullName>
    </submittedName>
</protein>
<keyword evidence="3" id="KW-0812">Transmembrane</keyword>
<dbReference type="Gene3D" id="2.60.40.1240">
    <property type="match status" value="1"/>
</dbReference>
<feature type="compositionally biased region" description="Basic and acidic residues" evidence="2">
    <location>
        <begin position="82"/>
        <end position="101"/>
    </location>
</feature>
<evidence type="ECO:0000313" key="5">
    <source>
        <dbReference type="EMBL" id="RKN64314.1"/>
    </source>
</evidence>
<dbReference type="Proteomes" id="UP000282311">
    <property type="component" value="Unassembled WGS sequence"/>
</dbReference>
<evidence type="ECO:0000256" key="2">
    <source>
        <dbReference type="SAM" id="MobiDB-lite"/>
    </source>
</evidence>
<evidence type="ECO:0000313" key="6">
    <source>
        <dbReference type="Proteomes" id="UP000282311"/>
    </source>
</evidence>
<dbReference type="OrthoDB" id="2607704at2"/>
<feature type="domain" description="DUF4352" evidence="4">
    <location>
        <begin position="133"/>
        <end position="256"/>
    </location>
</feature>
<feature type="transmembrane region" description="Helical" evidence="3">
    <location>
        <begin position="6"/>
        <end position="29"/>
    </location>
</feature>
<feature type="transmembrane region" description="Helical" evidence="3">
    <location>
        <begin position="41"/>
        <end position="59"/>
    </location>
</feature>
<dbReference type="AlphaFoldDB" id="A0A3B0AV71"/>
<evidence type="ECO:0000256" key="1">
    <source>
        <dbReference type="ARBA" id="ARBA00022729"/>
    </source>
</evidence>
<accession>A0A3B0AV71</accession>
<keyword evidence="6" id="KW-1185">Reference proteome</keyword>
<sequence>MSNVLVLLLLGCFVSLIIGLFKPGAVVKWGPPEKRTRGKALMIYGLGLIVLFIAIGATAPDKAESDSSAANAKVGDSSNEDAAAKKEAAEQAKADAKAQKEADAKAKAEANALAKAEAEAKAKAEAEAKAPRAGDTVKAGNISIVVSDPSTAATIGDKYLNQKAKGIYWIFPVAARNDDKEARTVDSSMFTLISNTGVKYEPDATAAIYMNTDSKFFLEKINPGIVLNGFVVFDMPKDQMIVDYKMQVRGGVGFATTKPVDIILKPR</sequence>
<proteinExistence type="predicted"/>
<organism evidence="5 6">
    <name type="scientific">Paenibacillus ginsengarvi</name>
    <dbReference type="NCBI Taxonomy" id="400777"/>
    <lineage>
        <taxon>Bacteria</taxon>
        <taxon>Bacillati</taxon>
        <taxon>Bacillota</taxon>
        <taxon>Bacilli</taxon>
        <taxon>Bacillales</taxon>
        <taxon>Paenibacillaceae</taxon>
        <taxon>Paenibacillus</taxon>
    </lineage>
</organism>
<dbReference type="Pfam" id="PF11611">
    <property type="entry name" value="DUF4352"/>
    <property type="match status" value="1"/>
</dbReference>
<reference evidence="5 6" key="1">
    <citation type="journal article" date="2007" name="Int. J. Syst. Evol. Microbiol.">
        <title>Paenibacillus ginsengarvi sp. nov., isolated from soil from ginseng cultivation.</title>
        <authorList>
            <person name="Yoon M.H."/>
            <person name="Ten L.N."/>
            <person name="Im W.T."/>
        </authorList>
    </citation>
    <scope>NUCLEOTIDE SEQUENCE [LARGE SCALE GENOMIC DNA]</scope>
    <source>
        <strain evidence="5 6">KCTC 13059</strain>
    </source>
</reference>
<gene>
    <name evidence="5" type="ORF">D7M11_34045</name>
</gene>
<comment type="caution">
    <text evidence="5">The sequence shown here is derived from an EMBL/GenBank/DDBJ whole genome shotgun (WGS) entry which is preliminary data.</text>
</comment>
<feature type="region of interest" description="Disordered" evidence="2">
    <location>
        <begin position="68"/>
        <end position="101"/>
    </location>
</feature>
<dbReference type="InterPro" id="IPR029050">
    <property type="entry name" value="Immunoprotect_excell_Ig-like"/>
</dbReference>
<evidence type="ECO:0000259" key="4">
    <source>
        <dbReference type="Pfam" id="PF11611"/>
    </source>
</evidence>